<reference evidence="1" key="1">
    <citation type="submission" date="2024-10" db="EMBL/GenBank/DDBJ databases">
        <authorList>
            <person name="Ryan C."/>
        </authorList>
    </citation>
    <scope>NUCLEOTIDE SEQUENCE [LARGE SCALE GENOMIC DNA]</scope>
</reference>
<proteinExistence type="predicted"/>
<dbReference type="EMBL" id="OZ075121">
    <property type="protein sequence ID" value="CAL4899410.1"/>
    <property type="molecule type" value="Genomic_DNA"/>
</dbReference>
<protein>
    <submittedName>
        <fullName evidence="1">Uncharacterized protein</fullName>
    </submittedName>
</protein>
<evidence type="ECO:0000313" key="1">
    <source>
        <dbReference type="EMBL" id="CAL4899410.1"/>
    </source>
</evidence>
<organism evidence="1 2">
    <name type="scientific">Urochloa decumbens</name>
    <dbReference type="NCBI Taxonomy" id="240449"/>
    <lineage>
        <taxon>Eukaryota</taxon>
        <taxon>Viridiplantae</taxon>
        <taxon>Streptophyta</taxon>
        <taxon>Embryophyta</taxon>
        <taxon>Tracheophyta</taxon>
        <taxon>Spermatophyta</taxon>
        <taxon>Magnoliopsida</taxon>
        <taxon>Liliopsida</taxon>
        <taxon>Poales</taxon>
        <taxon>Poaceae</taxon>
        <taxon>PACMAD clade</taxon>
        <taxon>Panicoideae</taxon>
        <taxon>Panicodae</taxon>
        <taxon>Paniceae</taxon>
        <taxon>Melinidinae</taxon>
        <taxon>Urochloa</taxon>
    </lineage>
</organism>
<dbReference type="AlphaFoldDB" id="A0ABC8W174"/>
<dbReference type="Proteomes" id="UP001497457">
    <property type="component" value="Chromosome 11b"/>
</dbReference>
<gene>
    <name evidence="1" type="ORF">URODEC1_LOCUS8195</name>
</gene>
<accession>A0ABC8W174</accession>
<dbReference type="PANTHER" id="PTHR31248">
    <property type="entry name" value="DOMAIN PROTEIN, PUTATIVE (AFU_ORTHOLOGUE AFUA_5G04290)-RELATED"/>
    <property type="match status" value="1"/>
</dbReference>
<keyword evidence="2" id="KW-1185">Reference proteome</keyword>
<evidence type="ECO:0000313" key="2">
    <source>
        <dbReference type="Proteomes" id="UP001497457"/>
    </source>
</evidence>
<name>A0ABC8W174_9POAL</name>
<dbReference type="PANTHER" id="PTHR31248:SF2">
    <property type="entry name" value="DOMAIN PROTEIN, PUTATIVE (AFU_ORTHOLOGUE AFUA_5G04290)-RELATED"/>
    <property type="match status" value="1"/>
</dbReference>
<sequence length="189" mass="20908">MGAGKDNQHVDRGYYPHATPHSAASYTSPPLIAYPYPHAQHEPIYHPQLASYPYSPPIYSPHSVYPPSGYPSHIQNVYPPMIGHPGASPYAPQYHGHGSSNNMGGMLAGGAAVAAAAAYGVHRLNHGHHGYGHHSGYFGKFKHHHHHGHYGKFKHGKFGKHMRLGGKHGILGWKHRRHGFFGGKYKRWK</sequence>